<name>A0A0A9B9R4_ARUDO</name>
<dbReference type="GO" id="GO:0015031">
    <property type="term" value="P:protein transport"/>
    <property type="evidence" value="ECO:0007669"/>
    <property type="project" value="UniProtKB-KW"/>
</dbReference>
<keyword evidence="2 3" id="KW-0813">Transport</keyword>
<dbReference type="GO" id="GO:0000145">
    <property type="term" value="C:exocyst"/>
    <property type="evidence" value="ECO:0007669"/>
    <property type="project" value="InterPro"/>
</dbReference>
<keyword evidence="3" id="KW-0653">Protein transport</keyword>
<dbReference type="GO" id="GO:0005546">
    <property type="term" value="F:phosphatidylinositol-4,5-bisphosphate binding"/>
    <property type="evidence" value="ECO:0007669"/>
    <property type="project" value="InterPro"/>
</dbReference>
<evidence type="ECO:0000259" key="4">
    <source>
        <dbReference type="Pfam" id="PF03081"/>
    </source>
</evidence>
<evidence type="ECO:0000256" key="3">
    <source>
        <dbReference type="RuleBase" id="RU365026"/>
    </source>
</evidence>
<reference evidence="5" key="2">
    <citation type="journal article" date="2015" name="Data Brief">
        <title>Shoot transcriptome of the giant reed, Arundo donax.</title>
        <authorList>
            <person name="Barrero R.A."/>
            <person name="Guerrero F.D."/>
            <person name="Moolhuijzen P."/>
            <person name="Goolsby J.A."/>
            <person name="Tidwell J."/>
            <person name="Bellgard S.E."/>
            <person name="Bellgard M.I."/>
        </authorList>
    </citation>
    <scope>NUCLEOTIDE SEQUENCE</scope>
    <source>
        <tissue evidence="5">Shoot tissue taken approximately 20 cm above the soil surface</tissue>
    </source>
</reference>
<dbReference type="PANTHER" id="PTHR12542:SF28">
    <property type="entry name" value="EXOCYST SUBUNIT EXO70 FAMILY PROTEIN"/>
    <property type="match status" value="1"/>
</dbReference>
<dbReference type="Pfam" id="PF03081">
    <property type="entry name" value="Exo70_C"/>
    <property type="match status" value="1"/>
</dbReference>
<dbReference type="Gene3D" id="1.20.1280.170">
    <property type="entry name" value="Exocyst complex component Exo70"/>
    <property type="match status" value="1"/>
</dbReference>
<feature type="domain" description="Exocyst complex subunit Exo70 C-terminal" evidence="4">
    <location>
        <begin position="248"/>
        <end position="541"/>
    </location>
</feature>
<evidence type="ECO:0000313" key="5">
    <source>
        <dbReference type="EMBL" id="JAD58923.1"/>
    </source>
</evidence>
<organism evidence="5">
    <name type="scientific">Arundo donax</name>
    <name type="common">Giant reed</name>
    <name type="synonym">Donax arundinaceus</name>
    <dbReference type="NCBI Taxonomy" id="35708"/>
    <lineage>
        <taxon>Eukaryota</taxon>
        <taxon>Viridiplantae</taxon>
        <taxon>Streptophyta</taxon>
        <taxon>Embryophyta</taxon>
        <taxon>Tracheophyta</taxon>
        <taxon>Spermatophyta</taxon>
        <taxon>Magnoliopsida</taxon>
        <taxon>Liliopsida</taxon>
        <taxon>Poales</taxon>
        <taxon>Poaceae</taxon>
        <taxon>PACMAD clade</taxon>
        <taxon>Arundinoideae</taxon>
        <taxon>Arundineae</taxon>
        <taxon>Arundo</taxon>
    </lineage>
</organism>
<dbReference type="GO" id="GO:0006887">
    <property type="term" value="P:exocytosis"/>
    <property type="evidence" value="ECO:0007669"/>
    <property type="project" value="UniProtKB-KW"/>
</dbReference>
<dbReference type="InterPro" id="IPR004140">
    <property type="entry name" value="Exo70"/>
</dbReference>
<protein>
    <recommendedName>
        <fullName evidence="3">Exocyst subunit Exo70 family protein</fullName>
    </recommendedName>
</protein>
<accession>A0A0A9B9R4</accession>
<dbReference type="SUPFAM" id="SSF74788">
    <property type="entry name" value="Cullin repeat-like"/>
    <property type="match status" value="1"/>
</dbReference>
<dbReference type="PANTHER" id="PTHR12542">
    <property type="entry name" value="EXOCYST COMPLEX PROTEIN EXO70"/>
    <property type="match status" value="1"/>
</dbReference>
<dbReference type="AlphaFoldDB" id="A0A0A9B9R4"/>
<reference evidence="5" key="1">
    <citation type="submission" date="2014-09" db="EMBL/GenBank/DDBJ databases">
        <authorList>
            <person name="Magalhaes I.L.F."/>
            <person name="Oliveira U."/>
            <person name="Santos F.R."/>
            <person name="Vidigal T.H.D.A."/>
            <person name="Brescovit A.D."/>
            <person name="Santos A.J."/>
        </authorList>
    </citation>
    <scope>NUCLEOTIDE SEQUENCE</scope>
    <source>
        <tissue evidence="5">Shoot tissue taken approximately 20 cm above the soil surface</tissue>
    </source>
</reference>
<dbReference type="InterPro" id="IPR046364">
    <property type="entry name" value="Exo70_C"/>
</dbReference>
<comment type="function">
    <text evidence="3">Component of the exocyst complex.</text>
</comment>
<comment type="similarity">
    <text evidence="1 3">Belongs to the EXO70 family.</text>
</comment>
<sequence>MSDFVRPDSLNWTCILNQTSALPPPLFGPPVFPLLPLVPIAVGAVVGVAIWWRNPVLLLGELPDRADQIPAIAVEEQPQPRAFQIAPIPAIAVEEQPQPRGLQIQPIPAIAVEEQLPDEQPSLVGVIWDGSQVAAAIRDIRHYVESEIPCSLFDSDSDARRSSSSGHGRSEYVRYPSLDEFKTDACLVVPNSMARLQQMLCSFPEAQYQETVRRACLGFCDVHENLLIIHVDPEAFSGPCDLSEESTKNWIMKLKITAKVCCLMWDQLSEHNQQFYPNLKKDCFAEVAGKLIENVFNIASSFSDARWSASHIWYMLPIFDTLVAVIHDIQQISASRSEALHNKITDIYRKMVNNISGILEETANDMHISKESAMHPATLFVIQALQFVHHNGVRLQSVLAPGDCTDDVHNLWVLKLEEDIHNLWVLKLKEDAGRIFKNEKDRQYILILNNAWFAWQNTSHPRKFFSEKQVERFNLLKEKYIKSYLYEFWVPLLKYVVKDPSRRQCRSSWHNFTADFNSMCNRQREWTVLSEPKERLRADIINLGIGTDGIFSPMRRSAASSFCFWKKQKNVTVSAFKNEVNALYQR</sequence>
<dbReference type="EMBL" id="GBRH01238972">
    <property type="protein sequence ID" value="JAD58923.1"/>
    <property type="molecule type" value="Transcribed_RNA"/>
</dbReference>
<dbReference type="InterPro" id="IPR016159">
    <property type="entry name" value="Cullin_repeat-like_dom_sf"/>
</dbReference>
<evidence type="ECO:0000256" key="2">
    <source>
        <dbReference type="ARBA" id="ARBA00022448"/>
    </source>
</evidence>
<proteinExistence type="inferred from homology"/>
<keyword evidence="3" id="KW-0268">Exocytosis</keyword>
<evidence type="ECO:0000256" key="1">
    <source>
        <dbReference type="ARBA" id="ARBA00006756"/>
    </source>
</evidence>